<dbReference type="AlphaFoldDB" id="A0A7J6IPA7"/>
<gene>
    <name evidence="2" type="ORF">CGGC5_v013059</name>
</gene>
<reference evidence="2 3" key="1">
    <citation type="submission" date="2012-08" db="EMBL/GenBank/DDBJ databases">
        <authorList>
            <person name="Gan P.H.P."/>
            <person name="Ikeda K."/>
            <person name="Irieda H."/>
            <person name="Narusaka M."/>
            <person name="O'Connell R.J."/>
            <person name="Narusaka Y."/>
            <person name="Takano Y."/>
            <person name="Kubo Y."/>
            <person name="Shirasu K."/>
        </authorList>
    </citation>
    <scope>NUCLEOTIDE SEQUENCE [LARGE SCALE GENOMIC DNA]</scope>
    <source>
        <strain evidence="2 3">Nara gc5</strain>
    </source>
</reference>
<dbReference type="GO" id="GO:0006355">
    <property type="term" value="P:regulation of DNA-templated transcription"/>
    <property type="evidence" value="ECO:0007669"/>
    <property type="project" value="TreeGrafter"/>
</dbReference>
<evidence type="ECO:0000313" key="3">
    <source>
        <dbReference type="Proteomes" id="UP000011096"/>
    </source>
</evidence>
<keyword evidence="3" id="KW-1185">Reference proteome</keyword>
<dbReference type="Pfam" id="PF10469">
    <property type="entry name" value="AKAP7_NLS"/>
    <property type="match status" value="1"/>
</dbReference>
<reference evidence="2 3" key="2">
    <citation type="submission" date="2020-04" db="EMBL/GenBank/DDBJ databases">
        <title>Genome sequencing and assembly of multiple isolates from the Colletotrichum gloeosporioides species complex.</title>
        <authorList>
            <person name="Gan P."/>
            <person name="Shirasu K."/>
        </authorList>
    </citation>
    <scope>NUCLEOTIDE SEQUENCE [LARGE SCALE GENOMIC DNA]</scope>
    <source>
        <strain evidence="2 3">Nara gc5</strain>
    </source>
</reference>
<dbReference type="GeneID" id="90980271"/>
<dbReference type="GO" id="GO:0005634">
    <property type="term" value="C:nucleus"/>
    <property type="evidence" value="ECO:0007669"/>
    <property type="project" value="TreeGrafter"/>
</dbReference>
<proteinExistence type="predicted"/>
<dbReference type="Gene3D" id="3.90.1140.10">
    <property type="entry name" value="Cyclic phosphodiesterase"/>
    <property type="match status" value="1"/>
</dbReference>
<dbReference type="PANTHER" id="PTHR13360:SF1">
    <property type="entry name" value="ACTIVATING SIGNAL COINTEGRATOR 1 COMPLEX SUBUNIT 1"/>
    <property type="match status" value="1"/>
</dbReference>
<sequence>MKPTHFLCIPLVTRLSRPGLSAELSALKSYITSADNISIPASAVRPLSTIHLTLGVMSLPEPKNVEEATQVLQSIIPLLPQRPIKISLLGLGTFPGIDPGRAEILFAHPTCLDYDFDALCQRIRHVFEDAGIFDKRGFSLFLHATILNARKTADGGLIDATEILRNYRGHVWMENVPLEEIGICRMGAKKKGEQPLAFFYPISSRYLVAASPQV</sequence>
<dbReference type="RefSeq" id="XP_066007741.1">
    <property type="nucleotide sequence ID" value="XM_066152823.1"/>
</dbReference>
<accession>A0A7J6IPA7</accession>
<dbReference type="PANTHER" id="PTHR13360">
    <property type="entry name" value="ACTIVATING SIGNAL COINTEGRATOR 1 COMPLEX SUBUNIT 1"/>
    <property type="match status" value="1"/>
</dbReference>
<dbReference type="InterPro" id="IPR009097">
    <property type="entry name" value="Cyclic_Pdiesterase"/>
</dbReference>
<dbReference type="OrthoDB" id="277832at2759"/>
<dbReference type="InParanoid" id="A0A7J6IPA7"/>
<dbReference type="SUPFAM" id="SSF55144">
    <property type="entry name" value="LigT-like"/>
    <property type="match status" value="1"/>
</dbReference>
<dbReference type="EMBL" id="ANPB02000008">
    <property type="protein sequence ID" value="KAF4478031.1"/>
    <property type="molecule type" value="Genomic_DNA"/>
</dbReference>
<evidence type="ECO:0000259" key="1">
    <source>
        <dbReference type="Pfam" id="PF10469"/>
    </source>
</evidence>
<dbReference type="GO" id="GO:0006307">
    <property type="term" value="P:DNA alkylation repair"/>
    <property type="evidence" value="ECO:0007669"/>
    <property type="project" value="InterPro"/>
</dbReference>
<protein>
    <recommendedName>
        <fullName evidence="1">A-kinase anchor protein 7-like phosphoesterase domain-containing protein</fullName>
    </recommendedName>
</protein>
<dbReference type="Proteomes" id="UP000011096">
    <property type="component" value="Unassembled WGS sequence"/>
</dbReference>
<dbReference type="InterPro" id="IPR019510">
    <property type="entry name" value="AKAP7-like_phosphoesterase"/>
</dbReference>
<name>A0A7J6IPA7_COLFN</name>
<comment type="caution">
    <text evidence="2">The sequence shown here is derived from an EMBL/GenBank/DDBJ whole genome shotgun (WGS) entry which is preliminary data.</text>
</comment>
<feature type="domain" description="A-kinase anchor protein 7-like phosphoesterase" evidence="1">
    <location>
        <begin position="3"/>
        <end position="191"/>
    </location>
</feature>
<evidence type="ECO:0000313" key="2">
    <source>
        <dbReference type="EMBL" id="KAF4478031.1"/>
    </source>
</evidence>
<organism evidence="2 3">
    <name type="scientific">Colletotrichum fructicola (strain Nara gc5)</name>
    <name type="common">Anthracnose fungus</name>
    <name type="synonym">Colletotrichum gloeosporioides (strain Nara gc5)</name>
    <dbReference type="NCBI Taxonomy" id="1213859"/>
    <lineage>
        <taxon>Eukaryota</taxon>
        <taxon>Fungi</taxon>
        <taxon>Dikarya</taxon>
        <taxon>Ascomycota</taxon>
        <taxon>Pezizomycotina</taxon>
        <taxon>Sordariomycetes</taxon>
        <taxon>Hypocreomycetidae</taxon>
        <taxon>Glomerellales</taxon>
        <taxon>Glomerellaceae</taxon>
        <taxon>Colletotrichum</taxon>
        <taxon>Colletotrichum gloeosporioides species complex</taxon>
    </lineage>
</organism>
<dbReference type="InterPro" id="IPR009210">
    <property type="entry name" value="ASCC1"/>
</dbReference>